<comment type="catalytic activity">
    <reaction evidence="6">
        <text>a long chain fatty alcohol + a fatty acyl-CoA = a long-chain alcohol wax ester + CoA</text>
        <dbReference type="Rhea" id="RHEA:38443"/>
        <dbReference type="ChEBI" id="CHEBI:17135"/>
        <dbReference type="ChEBI" id="CHEBI:57287"/>
        <dbReference type="ChEBI" id="CHEBI:77636"/>
        <dbReference type="ChEBI" id="CHEBI:235323"/>
        <dbReference type="EC" id="2.3.1.75"/>
    </reaction>
</comment>
<dbReference type="AlphaFoldDB" id="C5KFG6"/>
<comment type="pathway">
    <text evidence="1">Glycerolipid metabolism; triacylglycerol biosynthesis.</text>
</comment>
<dbReference type="GO" id="GO:0005886">
    <property type="term" value="C:plasma membrane"/>
    <property type="evidence" value="ECO:0007669"/>
    <property type="project" value="TreeGrafter"/>
</dbReference>
<reference evidence="13 14" key="1">
    <citation type="submission" date="2008-07" db="EMBL/GenBank/DDBJ databases">
        <authorList>
            <person name="El-Sayed N."/>
            <person name="Caler E."/>
            <person name="Inman J."/>
            <person name="Amedeo P."/>
            <person name="Hass B."/>
            <person name="Wortman J."/>
        </authorList>
    </citation>
    <scope>NUCLEOTIDE SEQUENCE [LARGE SCALE GENOMIC DNA]</scope>
    <source>
        <strain evidence="13">ATCC 50983</strain>
        <strain evidence="14">ATCC 50983 / TXsc</strain>
    </source>
</reference>
<evidence type="ECO:0000256" key="1">
    <source>
        <dbReference type="ARBA" id="ARBA00004771"/>
    </source>
</evidence>
<dbReference type="GeneID" id="9043664"/>
<organism evidence="14">
    <name type="scientific">Perkinsus marinus (strain ATCC 50983 / TXsc)</name>
    <dbReference type="NCBI Taxonomy" id="423536"/>
    <lineage>
        <taxon>Eukaryota</taxon>
        <taxon>Sar</taxon>
        <taxon>Alveolata</taxon>
        <taxon>Perkinsozoa</taxon>
        <taxon>Perkinsea</taxon>
        <taxon>Perkinsida</taxon>
        <taxon>Perkinsidae</taxon>
        <taxon>Perkinsus</taxon>
    </lineage>
</organism>
<sequence length="495" mass="55616">MLSCDYTYLVVVTILTLVVAVLGNILFHWAMRFRTGSGPRPMTWMEEHMLLSDCFPKECNLPSTCNVINCAMLFKDSMPSRKQVEEVVKEKLLFFVRFSSIPDVETHGWKVVDNIDLSEHILASDVIEDRKALDDKIQEIINQPLPTDKPLWRIYMLPAAKGAVDVKDCMLFRCHHTIGDGFSLVQVLEKTATNLDGSPITFTNPKDKKPKRMNPLAKPVFALLYALEWLRSALSFVLQNGKCYETEYGFNSSLAHRKGDLQYSGLRKSICFQPFSLDYVKAVKNKSPRKATVNDVLLGAMVGAMRRYGGEAVDSKTIMRMLIPMGTPLQFGATTPPQGDRLGNSWSFCSVDLSKAIRSKDSISRLLATGSSMNRIKRSLISPASLFITNTVMPLVPSAFAKKSSRDLFARNSVVFSNVPGAQQPCCFAGKEIEFIYPIFLNIIDQVIVLSYNGKLMLNMVVDPSIVKDYDKLESYYRNELLDMGKRLGVHDVEL</sequence>
<dbReference type="InterPro" id="IPR009721">
    <property type="entry name" value="O-acyltransferase_WSD1_C"/>
</dbReference>
<comment type="catalytic activity">
    <reaction evidence="7">
        <text>an acyl-CoA + a 1,2-diacyl-sn-glycerol = a triacyl-sn-glycerol + CoA</text>
        <dbReference type="Rhea" id="RHEA:10868"/>
        <dbReference type="ChEBI" id="CHEBI:17815"/>
        <dbReference type="ChEBI" id="CHEBI:57287"/>
        <dbReference type="ChEBI" id="CHEBI:58342"/>
        <dbReference type="ChEBI" id="CHEBI:64615"/>
        <dbReference type="EC" id="2.3.1.20"/>
    </reaction>
</comment>
<dbReference type="GO" id="GO:0047196">
    <property type="term" value="F:long-chain-alcohol O-fatty-acyltransferase activity"/>
    <property type="evidence" value="ECO:0007669"/>
    <property type="project" value="UniProtKB-EC"/>
</dbReference>
<dbReference type="InterPro" id="IPR004255">
    <property type="entry name" value="O-acyltransferase_WSD1_N"/>
</dbReference>
<name>C5KFG6_PERM5</name>
<evidence type="ECO:0000313" key="13">
    <source>
        <dbReference type="EMBL" id="EER16775.1"/>
    </source>
</evidence>
<evidence type="ECO:0000313" key="11">
    <source>
        <dbReference type="EMBL" id="EER00570.1"/>
    </source>
</evidence>
<dbReference type="GeneID" id="9038657"/>
<gene>
    <name evidence="13" type="ORF">Pmar_PMAR016663</name>
    <name evidence="11" type="ORF">Pmar_PMAR028900</name>
    <name evidence="12" type="ORF">Pmar_PMAR028975</name>
</gene>
<keyword evidence="8" id="KW-0812">Transmembrane</keyword>
<dbReference type="RefSeq" id="XP_002767852.1">
    <property type="nucleotide sequence ID" value="XM_002767806.1"/>
</dbReference>
<comment type="pathway">
    <text evidence="2">Lipid metabolism.</text>
</comment>
<proteinExistence type="inferred from homology"/>
<dbReference type="RefSeq" id="XP_002778388.1">
    <property type="nucleotide sequence ID" value="XM_002778342.1"/>
</dbReference>
<dbReference type="OMA" id="NEMPKRI"/>
<accession>C5KFG6</accession>
<feature type="domain" description="O-acyltransferase WSD1-like N-terminal" evidence="9">
    <location>
        <begin position="103"/>
        <end position="296"/>
    </location>
</feature>
<dbReference type="GO" id="GO:0004144">
    <property type="term" value="F:diacylglycerol O-acyltransferase activity"/>
    <property type="evidence" value="ECO:0007669"/>
    <property type="project" value="UniProtKB-EC"/>
</dbReference>
<dbReference type="Pfam" id="PF03007">
    <property type="entry name" value="WS_DGAT_cat"/>
    <property type="match status" value="1"/>
</dbReference>
<evidence type="ECO:0000313" key="14">
    <source>
        <dbReference type="Proteomes" id="UP000007800"/>
    </source>
</evidence>
<dbReference type="EMBL" id="GG677751">
    <property type="protein sequence ID" value="EER10183.1"/>
    <property type="molecule type" value="Genomic_DNA"/>
</dbReference>
<keyword evidence="4" id="KW-0012">Acyltransferase</keyword>
<evidence type="ECO:0000256" key="7">
    <source>
        <dbReference type="ARBA" id="ARBA00048109"/>
    </source>
</evidence>
<evidence type="ECO:0000256" key="4">
    <source>
        <dbReference type="ARBA" id="ARBA00023315"/>
    </source>
</evidence>
<evidence type="ECO:0000256" key="6">
    <source>
        <dbReference type="ARBA" id="ARBA00047604"/>
    </source>
</evidence>
<dbReference type="UniPathway" id="UPA00282"/>
<evidence type="ECO:0000259" key="10">
    <source>
        <dbReference type="Pfam" id="PF06974"/>
    </source>
</evidence>
<keyword evidence="14" id="KW-1185">Reference proteome</keyword>
<dbReference type="PANTHER" id="PTHR31650">
    <property type="entry name" value="O-ACYLTRANSFERASE (WSD1-LIKE) FAMILY PROTEIN"/>
    <property type="match status" value="1"/>
</dbReference>
<evidence type="ECO:0000259" key="9">
    <source>
        <dbReference type="Pfam" id="PF03007"/>
    </source>
</evidence>
<evidence type="ECO:0000256" key="3">
    <source>
        <dbReference type="ARBA" id="ARBA00022679"/>
    </source>
</evidence>
<dbReference type="PANTHER" id="PTHR31650:SF1">
    <property type="entry name" value="WAX ESTER SYNTHASE_DIACYLGLYCEROL ACYLTRANSFERASE 4-RELATED"/>
    <property type="match status" value="1"/>
</dbReference>
<dbReference type="EMBL" id="GG672747">
    <property type="protein sequence ID" value="EER16775.1"/>
    <property type="molecule type" value="Genomic_DNA"/>
</dbReference>
<dbReference type="Proteomes" id="UP000007800">
    <property type="component" value="Unassembled WGS sequence"/>
</dbReference>
<keyword evidence="3" id="KW-0808">Transferase</keyword>
<evidence type="ECO:0000256" key="5">
    <source>
        <dbReference type="ARBA" id="ARBA00024360"/>
    </source>
</evidence>
<dbReference type="Pfam" id="PF06974">
    <property type="entry name" value="WS_DGAT_C"/>
    <property type="match status" value="1"/>
</dbReference>
<feature type="transmembrane region" description="Helical" evidence="8">
    <location>
        <begin position="6"/>
        <end position="27"/>
    </location>
</feature>
<dbReference type="GeneID" id="9063891"/>
<keyword evidence="8" id="KW-1133">Transmembrane helix</keyword>
<dbReference type="RefSeq" id="XP_002784979.1">
    <property type="nucleotide sequence ID" value="XM_002784933.1"/>
</dbReference>
<feature type="domain" description="O-acyltransferase WSD1 C-terminal" evidence="10">
    <location>
        <begin position="343"/>
        <end position="483"/>
    </location>
</feature>
<keyword evidence="8" id="KW-0472">Membrane</keyword>
<comment type="similarity">
    <text evidence="5">In the N-terminal section; belongs to the long-chain O-acyltransferase family.</text>
</comment>
<protein>
    <submittedName>
        <fullName evidence="13">Uncharacterized protein</fullName>
    </submittedName>
</protein>
<evidence type="ECO:0000256" key="2">
    <source>
        <dbReference type="ARBA" id="ARBA00005189"/>
    </source>
</evidence>
<dbReference type="InterPro" id="IPR045034">
    <property type="entry name" value="O-acyltransferase_WSD1-like"/>
</dbReference>
<dbReference type="EMBL" id="GG684922">
    <property type="protein sequence ID" value="EER00570.1"/>
    <property type="molecule type" value="Genomic_DNA"/>
</dbReference>
<evidence type="ECO:0000256" key="8">
    <source>
        <dbReference type="SAM" id="Phobius"/>
    </source>
</evidence>
<evidence type="ECO:0000313" key="12">
    <source>
        <dbReference type="EMBL" id="EER10183.1"/>
    </source>
</evidence>
<dbReference type="GO" id="GO:0019432">
    <property type="term" value="P:triglyceride biosynthetic process"/>
    <property type="evidence" value="ECO:0007669"/>
    <property type="project" value="UniProtKB-UniPathway"/>
</dbReference>
<dbReference type="OrthoDB" id="619536at2759"/>